<dbReference type="EMBL" id="LAHD01000036">
    <property type="protein sequence ID" value="PHK03583.1"/>
    <property type="molecule type" value="Genomic_DNA"/>
</dbReference>
<sequence length="156" mass="17984">MNIEKGDKVKTPSGQPGEVIDYEYDRLFSGILDNPRMKVKLAGSGEIKTFSQNELTLLGKKPDLKQVLEALNNIKQQINSKNIVNLQKREKDELNTHVGYIEEYIQDQNKIKKDLAMSNLNFVEQTLKALSATSWAAIKDNLETIRWWDRYNQQTN</sequence>
<accession>A0A9Q5ZCG1</accession>
<evidence type="ECO:0000313" key="2">
    <source>
        <dbReference type="Proteomes" id="UP000222310"/>
    </source>
</evidence>
<evidence type="ECO:0000313" key="1">
    <source>
        <dbReference type="EMBL" id="PHK03583.1"/>
    </source>
</evidence>
<dbReference type="GeneID" id="57096869"/>
<dbReference type="RefSeq" id="WP_099069254.1">
    <property type="nucleotide sequence ID" value="NZ_LAHD01000036.1"/>
</dbReference>
<proteinExistence type="predicted"/>
<name>A0A9Q5ZCG1_NOSLI</name>
<dbReference type="Proteomes" id="UP000222310">
    <property type="component" value="Unassembled WGS sequence"/>
</dbReference>
<comment type="caution">
    <text evidence="1">The sequence shown here is derived from an EMBL/GenBank/DDBJ whole genome shotgun (WGS) entry which is preliminary data.</text>
</comment>
<organism evidence="1 2">
    <name type="scientific">Nostoc linckia z8</name>
    <dbReference type="NCBI Taxonomy" id="1628746"/>
    <lineage>
        <taxon>Bacteria</taxon>
        <taxon>Bacillati</taxon>
        <taxon>Cyanobacteriota</taxon>
        <taxon>Cyanophyceae</taxon>
        <taxon>Nostocales</taxon>
        <taxon>Nostocaceae</taxon>
        <taxon>Nostoc</taxon>
    </lineage>
</organism>
<gene>
    <name evidence="1" type="ORF">VF08_14785</name>
</gene>
<protein>
    <submittedName>
        <fullName evidence="1">Uncharacterized protein</fullName>
    </submittedName>
</protein>
<reference evidence="1 2" key="1">
    <citation type="submission" date="2015-02" db="EMBL/GenBank/DDBJ databases">
        <title>Nostoc linckia genome annotation.</title>
        <authorList>
            <person name="Zhou Z."/>
        </authorList>
    </citation>
    <scope>NUCLEOTIDE SEQUENCE [LARGE SCALE GENOMIC DNA]</scope>
    <source>
        <strain evidence="2">z8</strain>
    </source>
</reference>
<dbReference type="AlphaFoldDB" id="A0A9Q5ZCG1"/>